<dbReference type="SUPFAM" id="SSF53686">
    <property type="entry name" value="Tryptophan synthase beta subunit-like PLP-dependent enzymes"/>
    <property type="match status" value="1"/>
</dbReference>
<evidence type="ECO:0000256" key="4">
    <source>
        <dbReference type="NCBIfam" id="TIGR03844"/>
    </source>
</evidence>
<evidence type="ECO:0000259" key="5">
    <source>
        <dbReference type="Pfam" id="PF00291"/>
    </source>
</evidence>
<dbReference type="InterPro" id="IPR001926">
    <property type="entry name" value="TrpB-like_PALP"/>
</dbReference>
<feature type="domain" description="Tryptophan synthase beta chain-like PALP" evidence="5">
    <location>
        <begin position="99"/>
        <end position="380"/>
    </location>
</feature>
<evidence type="ECO:0000256" key="2">
    <source>
        <dbReference type="ARBA" id="ARBA00022679"/>
    </source>
</evidence>
<accession>A0A8J8B6K4</accession>
<dbReference type="InterPro" id="IPR022401">
    <property type="entry name" value="Cysteate_synthase"/>
</dbReference>
<name>A0A8J8B6K4_9EURY</name>
<dbReference type="EMBL" id="JWHL01000004">
    <property type="protein sequence ID" value="MBR1368757.1"/>
    <property type="molecule type" value="Genomic_DNA"/>
</dbReference>
<dbReference type="NCBIfam" id="TIGR03844">
    <property type="entry name" value="cysteate_syn"/>
    <property type="match status" value="1"/>
</dbReference>
<keyword evidence="2" id="KW-0808">Transferase</keyword>
<dbReference type="Gene3D" id="3.40.50.1100">
    <property type="match status" value="2"/>
</dbReference>
<keyword evidence="3" id="KW-0663">Pyridoxal phosphate</keyword>
<keyword evidence="7" id="KW-1185">Reference proteome</keyword>
<proteinExistence type="predicted"/>
<keyword evidence="1" id="KW-0174">Coenzyme M biosynthesis</keyword>
<comment type="caution">
    <text evidence="6">The sequence shown here is derived from an EMBL/GenBank/DDBJ whole genome shotgun (WGS) entry which is preliminary data.</text>
</comment>
<protein>
    <recommendedName>
        <fullName evidence="4">Cysteate synthase</fullName>
        <ecNumber evidence="4">2.5.1.76</ecNumber>
    </recommendedName>
</protein>
<organism evidence="6 7">
    <name type="scientific">Methanocalculus chunghsingensis</name>
    <dbReference type="NCBI Taxonomy" id="156457"/>
    <lineage>
        <taxon>Archaea</taxon>
        <taxon>Methanobacteriati</taxon>
        <taxon>Methanobacteriota</taxon>
        <taxon>Stenosarchaea group</taxon>
        <taxon>Methanomicrobia</taxon>
        <taxon>Methanomicrobiales</taxon>
        <taxon>Methanocalculaceae</taxon>
        <taxon>Methanocalculus</taxon>
    </lineage>
</organism>
<dbReference type="Proteomes" id="UP000730161">
    <property type="component" value="Unassembled WGS sequence"/>
</dbReference>
<dbReference type="EC" id="2.5.1.76" evidence="4"/>
<gene>
    <name evidence="6" type="ORF">RJ53_04230</name>
</gene>
<dbReference type="Pfam" id="PF00291">
    <property type="entry name" value="PALP"/>
    <property type="match status" value="1"/>
</dbReference>
<sequence length="413" mass="44059">MTHLLSCPVCQSTFPDTGELACPHGHKALLRAIYPEKKLILRDEPGLFRYAGWLPVTEIPFTRSGPVTFRSEGFAREAGLSNLWIGFTGYAPERGAYVPTCSFKELEAWPTLIRHRETGGGTIVLASAGNTGRAFAEVARETGDPVLIVVPVRSLERIWTTEPAKDITLIGVEGDYADAIAVADRIASLPGYRPEGGAKNVARRDGMGTVFLDAATTIGRIPDQYFQAVGSGTGAIAAWEASLRLIGDGKYGKTLPGLHLAQNLPFIPLVSAWQAGRREIIPAIDMPHPEEAIAAVEADVLTNRTPPYAITGGLFDALRACGGAMYGITNRDAARAGALFDETEGIDPDPAAAVACAALLRAVESGAVAEDDCILLNITGGGYRSVSERYPVKPEEIIRPAELPVCITEKNHA</sequence>
<dbReference type="GO" id="GO:0044686">
    <property type="term" value="F:cysteate synthase activity"/>
    <property type="evidence" value="ECO:0007669"/>
    <property type="project" value="UniProtKB-EC"/>
</dbReference>
<evidence type="ECO:0000256" key="1">
    <source>
        <dbReference type="ARBA" id="ARBA00022545"/>
    </source>
</evidence>
<evidence type="ECO:0000313" key="7">
    <source>
        <dbReference type="Proteomes" id="UP000730161"/>
    </source>
</evidence>
<dbReference type="GO" id="GO:0019295">
    <property type="term" value="P:coenzyme M biosynthetic process"/>
    <property type="evidence" value="ECO:0007669"/>
    <property type="project" value="UniProtKB-KW"/>
</dbReference>
<reference evidence="6" key="1">
    <citation type="submission" date="2014-12" db="EMBL/GenBank/DDBJ databases">
        <authorList>
            <person name="Huang H.-H."/>
            <person name="Chen S.-C."/>
            <person name="Lai M.-C."/>
        </authorList>
    </citation>
    <scope>NUCLEOTIDE SEQUENCE</scope>
    <source>
        <strain evidence="6">K1F9705b</strain>
    </source>
</reference>
<evidence type="ECO:0000256" key="3">
    <source>
        <dbReference type="ARBA" id="ARBA00022898"/>
    </source>
</evidence>
<dbReference type="AlphaFoldDB" id="A0A8J8B6K4"/>
<dbReference type="InterPro" id="IPR036052">
    <property type="entry name" value="TrpB-like_PALP_sf"/>
</dbReference>
<dbReference type="RefSeq" id="WP_211530396.1">
    <property type="nucleotide sequence ID" value="NZ_JWHL01000004.1"/>
</dbReference>
<dbReference type="GO" id="GO:0030170">
    <property type="term" value="F:pyridoxal phosphate binding"/>
    <property type="evidence" value="ECO:0007669"/>
    <property type="project" value="UniProtKB-UniRule"/>
</dbReference>
<evidence type="ECO:0000313" key="6">
    <source>
        <dbReference type="EMBL" id="MBR1368757.1"/>
    </source>
</evidence>
<dbReference type="OrthoDB" id="6371at2157"/>